<dbReference type="EMBL" id="JAHUTJ010067430">
    <property type="protein sequence ID" value="MED6291083.1"/>
    <property type="molecule type" value="Genomic_DNA"/>
</dbReference>
<feature type="region of interest" description="Disordered" evidence="1">
    <location>
        <begin position="244"/>
        <end position="264"/>
    </location>
</feature>
<feature type="compositionally biased region" description="Basic residues" evidence="1">
    <location>
        <begin position="248"/>
        <end position="258"/>
    </location>
</feature>
<sequence>CKAVVPEQSAMSISVSRPSTFSFQCKNKKRLMAEINVSPLKHFVTAKKKINGIFEQLGTYIKESAAFLEDTYKNQQLNPVATEEQVQEVCGYLTKVTGIGEVLARRHMKVVFFGRACSEFANYFTEKIQKIRGAGSTTMSSPVQRKIIISPTIHWHGASLTPLSCKGAMPMVPCEISTQHIQYRYWVILLCWCQIQIVTSYMSALTSHHSSQHCTLYITLLVRKTRDLRAILKLSHETVPVHTPVTGRAHRRRRRHVSSHVCSG</sequence>
<proteinExistence type="predicted"/>
<name>A0ABU7EV59_9TELE</name>
<comment type="caution">
    <text evidence="2">The sequence shown here is derived from an EMBL/GenBank/DDBJ whole genome shotgun (WGS) entry which is preliminary data.</text>
</comment>
<evidence type="ECO:0000256" key="1">
    <source>
        <dbReference type="SAM" id="MobiDB-lite"/>
    </source>
</evidence>
<reference evidence="2 3" key="1">
    <citation type="submission" date="2021-06" db="EMBL/GenBank/DDBJ databases">
        <authorList>
            <person name="Palmer J.M."/>
        </authorList>
    </citation>
    <scope>NUCLEOTIDE SEQUENCE [LARGE SCALE GENOMIC DNA]</scope>
    <source>
        <strain evidence="2 3">CL_MEX2019</strain>
        <tissue evidence="2">Muscle</tissue>
    </source>
</reference>
<evidence type="ECO:0000313" key="3">
    <source>
        <dbReference type="Proteomes" id="UP001352852"/>
    </source>
</evidence>
<gene>
    <name evidence="2" type="ORF">CHARACLAT_019980</name>
</gene>
<feature type="non-terminal residue" evidence="2">
    <location>
        <position position="1"/>
    </location>
</feature>
<evidence type="ECO:0000313" key="2">
    <source>
        <dbReference type="EMBL" id="MED6291083.1"/>
    </source>
</evidence>
<accession>A0ABU7EV59</accession>
<keyword evidence="3" id="KW-1185">Reference proteome</keyword>
<dbReference type="Proteomes" id="UP001352852">
    <property type="component" value="Unassembled WGS sequence"/>
</dbReference>
<protein>
    <submittedName>
        <fullName evidence="2">Uncharacterized protein</fullName>
    </submittedName>
</protein>
<organism evidence="2 3">
    <name type="scientific">Characodon lateralis</name>
    <dbReference type="NCBI Taxonomy" id="208331"/>
    <lineage>
        <taxon>Eukaryota</taxon>
        <taxon>Metazoa</taxon>
        <taxon>Chordata</taxon>
        <taxon>Craniata</taxon>
        <taxon>Vertebrata</taxon>
        <taxon>Euteleostomi</taxon>
        <taxon>Actinopterygii</taxon>
        <taxon>Neopterygii</taxon>
        <taxon>Teleostei</taxon>
        <taxon>Neoteleostei</taxon>
        <taxon>Acanthomorphata</taxon>
        <taxon>Ovalentaria</taxon>
        <taxon>Atherinomorphae</taxon>
        <taxon>Cyprinodontiformes</taxon>
        <taxon>Goodeidae</taxon>
        <taxon>Characodon</taxon>
    </lineage>
</organism>